<feature type="transmembrane region" description="Helical" evidence="6">
    <location>
        <begin position="119"/>
        <end position="139"/>
    </location>
</feature>
<feature type="transmembrane region" description="Helical" evidence="6">
    <location>
        <begin position="41"/>
        <end position="62"/>
    </location>
</feature>
<feature type="transmembrane region" description="Helical" evidence="6">
    <location>
        <begin position="159"/>
        <end position="179"/>
    </location>
</feature>
<dbReference type="GO" id="GO:0005886">
    <property type="term" value="C:plasma membrane"/>
    <property type="evidence" value="ECO:0007669"/>
    <property type="project" value="UniProtKB-SubCell"/>
</dbReference>
<reference evidence="7 8" key="1">
    <citation type="submission" date="2020-05" db="EMBL/GenBank/DDBJ databases">
        <title>Complete genome of Clostridium estertheticum subspecies estertheticum, isolated from Vacuum packed lamb meat from New Zealand imported to Switzerland.</title>
        <authorList>
            <person name="Wambui J."/>
            <person name="Stevens M.J.A."/>
            <person name="Stephan R."/>
        </authorList>
    </citation>
    <scope>NUCLEOTIDE SEQUENCE [LARGE SCALE GENOMIC DNA]</scope>
    <source>
        <strain evidence="7 8">CEST001</strain>
    </source>
</reference>
<feature type="transmembrane region" description="Helical" evidence="6">
    <location>
        <begin position="223"/>
        <end position="241"/>
    </location>
</feature>
<dbReference type="InterPro" id="IPR050833">
    <property type="entry name" value="Poly_Biosynth_Transport"/>
</dbReference>
<dbReference type="CDD" id="cd13128">
    <property type="entry name" value="MATE_Wzx_like"/>
    <property type="match status" value="1"/>
</dbReference>
<dbReference type="RefSeq" id="WP_171295982.1">
    <property type="nucleotide sequence ID" value="NZ_CP077615.1"/>
</dbReference>
<dbReference type="Proteomes" id="UP000531659">
    <property type="component" value="Unassembled WGS sequence"/>
</dbReference>
<dbReference type="PANTHER" id="PTHR30250">
    <property type="entry name" value="PST FAMILY PREDICTED COLANIC ACID TRANSPORTER"/>
    <property type="match status" value="1"/>
</dbReference>
<evidence type="ECO:0000256" key="5">
    <source>
        <dbReference type="ARBA" id="ARBA00023136"/>
    </source>
</evidence>
<protein>
    <submittedName>
        <fullName evidence="7">Oligosaccharide flippase family protein</fullName>
    </submittedName>
</protein>
<keyword evidence="2" id="KW-1003">Cell membrane</keyword>
<accession>A0A7Y3WRS0</accession>
<dbReference type="Pfam" id="PF01943">
    <property type="entry name" value="Polysacc_synt"/>
    <property type="match status" value="1"/>
</dbReference>
<dbReference type="GeneID" id="83591420"/>
<feature type="transmembrane region" description="Helical" evidence="6">
    <location>
        <begin position="83"/>
        <end position="104"/>
    </location>
</feature>
<evidence type="ECO:0000256" key="1">
    <source>
        <dbReference type="ARBA" id="ARBA00004651"/>
    </source>
</evidence>
<feature type="transmembrane region" description="Helical" evidence="6">
    <location>
        <begin position="387"/>
        <end position="412"/>
    </location>
</feature>
<feature type="transmembrane region" description="Helical" evidence="6">
    <location>
        <begin position="333"/>
        <end position="355"/>
    </location>
</feature>
<evidence type="ECO:0000256" key="2">
    <source>
        <dbReference type="ARBA" id="ARBA00022475"/>
    </source>
</evidence>
<proteinExistence type="predicted"/>
<feature type="transmembrane region" description="Helical" evidence="6">
    <location>
        <begin position="446"/>
        <end position="468"/>
    </location>
</feature>
<gene>
    <name evidence="7" type="ORF">HLQ16_04545</name>
</gene>
<sequence>MISVKKVIKNAGIYGTVQVLQGAIGFFLLPLYTSYLTPTDYGIFSIVTSITGFLGMFYLLGLNGAISKYYYEYEDDEALFKKFIGTIITTILIISLILTIFLFSTHTILLDKFIKGINFYPYMAIGLLTVGFSTLFPIYQSILQMQHKAEKYAVQQFSVFLVTLLLNIVLIVVIKLGVIGQLLSAFIVSIITFIYAFLVFTKFTKWKIDKKIIVRSMKYSMPLVPHSLAGWISTLADRIILNNLKGTALVGIYNIGYQFGNIINMVATAVNSAFIPWFFGVMKDSKNDKNQIYRFGTAFILLYSLGALWLSILSPYILKFMVHKSFYSAVDCIPYIAFGYVFNGVYYFFVAGLFYNEAGTKYIFIASTVSAAVNVALNFLLIPKYEIIGASLATLISFALSSVMVLCLSRIINKKDDLKWNYEKIYSIVIIAMIITGIIKKVQLNFISNVCLLLISTIILYFISGLKFKDIANLKRK</sequence>
<evidence type="ECO:0000313" key="8">
    <source>
        <dbReference type="Proteomes" id="UP000531659"/>
    </source>
</evidence>
<dbReference type="AlphaFoldDB" id="A0A7Y3WRS0"/>
<feature type="transmembrane region" description="Helical" evidence="6">
    <location>
        <begin position="362"/>
        <end position="381"/>
    </location>
</feature>
<evidence type="ECO:0000313" key="7">
    <source>
        <dbReference type="EMBL" id="NNU75194.1"/>
    </source>
</evidence>
<organism evidence="7 8">
    <name type="scientific">Clostridium estertheticum</name>
    <dbReference type="NCBI Taxonomy" id="238834"/>
    <lineage>
        <taxon>Bacteria</taxon>
        <taxon>Bacillati</taxon>
        <taxon>Bacillota</taxon>
        <taxon>Clostridia</taxon>
        <taxon>Eubacteriales</taxon>
        <taxon>Clostridiaceae</taxon>
        <taxon>Clostridium</taxon>
    </lineage>
</organism>
<feature type="transmembrane region" description="Helical" evidence="6">
    <location>
        <begin position="185"/>
        <end position="203"/>
    </location>
</feature>
<keyword evidence="5 6" id="KW-0472">Membrane</keyword>
<feature type="transmembrane region" description="Helical" evidence="6">
    <location>
        <begin position="292"/>
        <end position="313"/>
    </location>
</feature>
<dbReference type="InterPro" id="IPR002797">
    <property type="entry name" value="Polysacc_synth"/>
</dbReference>
<comment type="caution">
    <text evidence="7">The sequence shown here is derived from an EMBL/GenBank/DDBJ whole genome shotgun (WGS) entry which is preliminary data.</text>
</comment>
<feature type="transmembrane region" description="Helical" evidence="6">
    <location>
        <begin position="261"/>
        <end position="280"/>
    </location>
</feature>
<name>A0A7Y3WRS0_9CLOT</name>
<evidence type="ECO:0000256" key="3">
    <source>
        <dbReference type="ARBA" id="ARBA00022692"/>
    </source>
</evidence>
<dbReference type="EMBL" id="JABEYB010000003">
    <property type="protein sequence ID" value="NNU75194.1"/>
    <property type="molecule type" value="Genomic_DNA"/>
</dbReference>
<comment type="subcellular location">
    <subcellularLocation>
        <location evidence="1">Cell membrane</location>
        <topology evidence="1">Multi-pass membrane protein</topology>
    </subcellularLocation>
</comment>
<evidence type="ECO:0000256" key="4">
    <source>
        <dbReference type="ARBA" id="ARBA00022989"/>
    </source>
</evidence>
<dbReference type="PANTHER" id="PTHR30250:SF11">
    <property type="entry name" value="O-ANTIGEN TRANSPORTER-RELATED"/>
    <property type="match status" value="1"/>
</dbReference>
<evidence type="ECO:0000256" key="6">
    <source>
        <dbReference type="SAM" id="Phobius"/>
    </source>
</evidence>
<feature type="transmembrane region" description="Helical" evidence="6">
    <location>
        <begin position="12"/>
        <end position="35"/>
    </location>
</feature>
<keyword evidence="3 6" id="KW-0812">Transmembrane</keyword>
<feature type="transmembrane region" description="Helical" evidence="6">
    <location>
        <begin position="424"/>
        <end position="440"/>
    </location>
</feature>
<keyword evidence="4 6" id="KW-1133">Transmembrane helix</keyword>